<name>U1PHG5_9EURY</name>
<reference evidence="2 3" key="1">
    <citation type="journal article" date="2013" name="PLoS ONE">
        <title>Assembly-driven community genomics of a hypersaline microbial ecosystem.</title>
        <authorList>
            <person name="Podell S."/>
            <person name="Ugalde J.A."/>
            <person name="Narasingarao P."/>
            <person name="Banfield J.F."/>
            <person name="Heidelberg K.B."/>
            <person name="Allen E.E."/>
        </authorList>
    </citation>
    <scope>NUCLEOTIDE SEQUENCE [LARGE SCALE GENOMIC DNA]</scope>
    <source>
        <strain evidence="3">J07HQW1</strain>
    </source>
</reference>
<accession>U1PHG5</accession>
<feature type="region of interest" description="Disordered" evidence="1">
    <location>
        <begin position="1"/>
        <end position="28"/>
    </location>
</feature>
<dbReference type="STRING" id="1238424.J07HQW1_03147"/>
<organism evidence="2 3">
    <name type="scientific">Haloquadratum walsbyi J07HQW1</name>
    <dbReference type="NCBI Taxonomy" id="1238424"/>
    <lineage>
        <taxon>Archaea</taxon>
        <taxon>Methanobacteriati</taxon>
        <taxon>Methanobacteriota</taxon>
        <taxon>Stenosarchaea group</taxon>
        <taxon>Halobacteria</taxon>
        <taxon>Halobacteriales</taxon>
        <taxon>Haloferacaceae</taxon>
        <taxon>Haloquadratum</taxon>
    </lineage>
</organism>
<evidence type="ECO:0000256" key="1">
    <source>
        <dbReference type="SAM" id="MobiDB-lite"/>
    </source>
</evidence>
<evidence type="ECO:0000313" key="3">
    <source>
        <dbReference type="Proteomes" id="UP000030649"/>
    </source>
</evidence>
<dbReference type="EMBL" id="KE356560">
    <property type="protein sequence ID" value="ERG93092.1"/>
    <property type="molecule type" value="Genomic_DNA"/>
</dbReference>
<gene>
    <name evidence="2" type="ORF">J07HQW1_03147</name>
</gene>
<proteinExistence type="predicted"/>
<dbReference type="Proteomes" id="UP000030649">
    <property type="component" value="Unassembled WGS sequence"/>
</dbReference>
<sequence length="555" mass="60970">MTSPQPSDAGDTIELHSDSATTAGTVADESPVSVYESAMTTSRRLTTALKRGVIAPVAKCHFETDRGYPVTQELPDRSESYQFQSHDFTALVRPDEREVCNETYDGRVITPTMLLRNPSVAATLFEQAETLWESTFGTYQPAHTQPNHPGPFPFQELSPAAVADSFETQYQTICESQSLAVAIKAIREDMLSIVADLFETSESELHTPGGTDLSALARADSLRVPYRDDSIAVLRPTTEVQSNTPTRGVIIGCDDTPVGLFAHVTDVTALDPTQETTHAAIRDAMGFDRELDPYVDHDRLDTVPGERIRLQGDLRVERTDDLNGFPEEIARTTRRRENRRLVDEYLESTTLPAEHIWGQNDSPAVSTTLTTTVSETGAVILEPATADGDLELLSYVQLLLSLDHGPAVVYTDYDDVPYIRNPRRPGGLAGTQRLSVAIETAREEASRALEAMLETQRVDIEATARDRASDARVGIDVPKQVNLPVDNHLTFIEAGYAPAVETEPVPVAVPSETTLHIVHDEHNTVTVQVAPGVYRFSLLPRGLQPPADRPRWPSP</sequence>
<protein>
    <submittedName>
        <fullName evidence="2">Uncharacterized protein</fullName>
    </submittedName>
</protein>
<evidence type="ECO:0000313" key="2">
    <source>
        <dbReference type="EMBL" id="ERG93092.1"/>
    </source>
</evidence>
<dbReference type="HOGENOM" id="CLU_491452_0_0_2"/>
<dbReference type="AlphaFoldDB" id="U1PHG5"/>